<proteinExistence type="predicted"/>
<dbReference type="AlphaFoldDB" id="A0AAV7T598"/>
<keyword evidence="2" id="KW-1185">Reference proteome</keyword>
<dbReference type="EMBL" id="JANPWB010000007">
    <property type="protein sequence ID" value="KAJ1171628.1"/>
    <property type="molecule type" value="Genomic_DNA"/>
</dbReference>
<reference evidence="1" key="1">
    <citation type="journal article" date="2022" name="bioRxiv">
        <title>Sequencing and chromosome-scale assembly of the giantPleurodeles waltlgenome.</title>
        <authorList>
            <person name="Brown T."/>
            <person name="Elewa A."/>
            <person name="Iarovenko S."/>
            <person name="Subramanian E."/>
            <person name="Araus A.J."/>
            <person name="Petzold A."/>
            <person name="Susuki M."/>
            <person name="Suzuki K.-i.T."/>
            <person name="Hayashi T."/>
            <person name="Toyoda A."/>
            <person name="Oliveira C."/>
            <person name="Osipova E."/>
            <person name="Leigh N.D."/>
            <person name="Simon A."/>
            <person name="Yun M.H."/>
        </authorList>
    </citation>
    <scope>NUCLEOTIDE SEQUENCE</scope>
    <source>
        <strain evidence="1">20211129_DDA</strain>
        <tissue evidence="1">Liver</tissue>
    </source>
</reference>
<organism evidence="1 2">
    <name type="scientific">Pleurodeles waltl</name>
    <name type="common">Iberian ribbed newt</name>
    <dbReference type="NCBI Taxonomy" id="8319"/>
    <lineage>
        <taxon>Eukaryota</taxon>
        <taxon>Metazoa</taxon>
        <taxon>Chordata</taxon>
        <taxon>Craniata</taxon>
        <taxon>Vertebrata</taxon>
        <taxon>Euteleostomi</taxon>
        <taxon>Amphibia</taxon>
        <taxon>Batrachia</taxon>
        <taxon>Caudata</taxon>
        <taxon>Salamandroidea</taxon>
        <taxon>Salamandridae</taxon>
        <taxon>Pleurodelinae</taxon>
        <taxon>Pleurodeles</taxon>
    </lineage>
</organism>
<evidence type="ECO:0000313" key="1">
    <source>
        <dbReference type="EMBL" id="KAJ1171628.1"/>
    </source>
</evidence>
<protein>
    <submittedName>
        <fullName evidence="1">Uncharacterized protein</fullName>
    </submittedName>
</protein>
<evidence type="ECO:0000313" key="2">
    <source>
        <dbReference type="Proteomes" id="UP001066276"/>
    </source>
</evidence>
<gene>
    <name evidence="1" type="ORF">NDU88_003488</name>
</gene>
<sequence>MYDHIPDAIGLSVGVHRYLKGETSRGKDFPVLVYYFFDHIGPWVKSGHTDQWVSLVGSGAGLEKRFPRADAGSFVGSPKKVVWVPSCSEFVRELLCMSFVVHYLSTVPPEAEELAHWEVLPKRAWVETLELKEGVSVSRFVIYLCYEGAVPFGY</sequence>
<accession>A0AAV7T598</accession>
<comment type="caution">
    <text evidence="1">The sequence shown here is derived from an EMBL/GenBank/DDBJ whole genome shotgun (WGS) entry which is preliminary data.</text>
</comment>
<dbReference type="Proteomes" id="UP001066276">
    <property type="component" value="Chromosome 4_1"/>
</dbReference>
<name>A0AAV7T598_PLEWA</name>